<proteinExistence type="inferred from homology"/>
<name>A0A1E5XTI5_9HYPH</name>
<evidence type="ECO:0000256" key="1">
    <source>
        <dbReference type="ARBA" id="ARBA00023239"/>
    </source>
</evidence>
<dbReference type="EMBL" id="LAJE02000114">
    <property type="protein sequence ID" value="OEO31896.1"/>
    <property type="molecule type" value="Genomic_DNA"/>
</dbReference>
<evidence type="ECO:0000313" key="5">
    <source>
        <dbReference type="EMBL" id="OEO31896.1"/>
    </source>
</evidence>
<dbReference type="Gene3D" id="3.20.20.70">
    <property type="entry name" value="Aldolase class I"/>
    <property type="match status" value="1"/>
</dbReference>
<dbReference type="PANTHER" id="PTHR12128">
    <property type="entry name" value="DIHYDRODIPICOLINATE SYNTHASE"/>
    <property type="match status" value="1"/>
</dbReference>
<protein>
    <recommendedName>
        <fullName evidence="7">Dihydrodipicolinate synthase family protein</fullName>
    </recommendedName>
</protein>
<dbReference type="RefSeq" id="WP_069908927.1">
    <property type="nucleotide sequence ID" value="NZ_LAJE02000114.1"/>
</dbReference>
<dbReference type="AlphaFoldDB" id="A0A1E5XTI5"/>
<keyword evidence="6" id="KW-1185">Reference proteome</keyword>
<feature type="binding site" evidence="4">
    <location>
        <position position="60"/>
    </location>
    <ligand>
        <name>pyruvate</name>
        <dbReference type="ChEBI" id="CHEBI:15361"/>
    </ligand>
</feature>
<reference evidence="5 6" key="1">
    <citation type="journal article" date="2015" name="Genome Announc.">
        <title>Genome Assemblies of Three Soil-Associated Devosia species: D. insulae, D. limi, and D. soli.</title>
        <authorList>
            <person name="Hassan Y.I."/>
            <person name="Lepp D."/>
            <person name="Zhou T."/>
        </authorList>
    </citation>
    <scope>NUCLEOTIDE SEQUENCE [LARGE SCALE GENOMIC DNA]</scope>
    <source>
        <strain evidence="5 6">DS-56</strain>
    </source>
</reference>
<evidence type="ECO:0000313" key="6">
    <source>
        <dbReference type="Proteomes" id="UP000095463"/>
    </source>
</evidence>
<dbReference type="PIRSF" id="PIRSF001365">
    <property type="entry name" value="DHDPS"/>
    <property type="match status" value="1"/>
</dbReference>
<feature type="active site" description="Proton donor/acceptor" evidence="3">
    <location>
        <position position="153"/>
    </location>
</feature>
<dbReference type="Proteomes" id="UP000095463">
    <property type="component" value="Unassembled WGS sequence"/>
</dbReference>
<dbReference type="InterPro" id="IPR002220">
    <property type="entry name" value="DapA-like"/>
</dbReference>
<comment type="caution">
    <text evidence="5">The sequence shown here is derived from an EMBL/GenBank/DDBJ whole genome shotgun (WGS) entry which is preliminary data.</text>
</comment>
<keyword evidence="1 2" id="KW-0456">Lyase</keyword>
<comment type="similarity">
    <text evidence="2">Belongs to the DapA family.</text>
</comment>
<dbReference type="CDD" id="cd00408">
    <property type="entry name" value="DHDPS-like"/>
    <property type="match status" value="1"/>
</dbReference>
<gene>
    <name evidence="5" type="ORF">VW23_014005</name>
</gene>
<sequence>MTQELAAASEASNSRALGGIVAASLTPVTDTGSIDIVRLKSHFDWLFAAGCSYVSPFGSTGEGASFSVREKRAALAALQQAGVAMDRLIPASMSAALDDAVATIAAAADLGCRAVLIAPPFYYGAASQDGIAAFFEAAANRFGGSFPLDVVLYHIPAMTKVGYGVELVEHLIARHGKRIVGIKDSTGDCTHTLMLAKTFPNLRIFTGDDRVLPDLLAAGGAGMIGGLPNVNAIELCQFFADPSGPASAGLRDRAAKRIVAVDDHGGIIALKAVKARISGDAAWMRPLEPLLPLSPTGVTALIESFRQSQFQFPGEED</sequence>
<feature type="binding site" evidence="4">
    <location>
        <position position="224"/>
    </location>
    <ligand>
        <name>pyruvate</name>
        <dbReference type="ChEBI" id="CHEBI:15361"/>
    </ligand>
</feature>
<evidence type="ECO:0008006" key="7">
    <source>
        <dbReference type="Google" id="ProtNLM"/>
    </source>
</evidence>
<dbReference type="Pfam" id="PF00701">
    <property type="entry name" value="DHDPS"/>
    <property type="match status" value="1"/>
</dbReference>
<organism evidence="5 6">
    <name type="scientific">Devosia insulae DS-56</name>
    <dbReference type="NCBI Taxonomy" id="1116389"/>
    <lineage>
        <taxon>Bacteria</taxon>
        <taxon>Pseudomonadati</taxon>
        <taxon>Pseudomonadota</taxon>
        <taxon>Alphaproteobacteria</taxon>
        <taxon>Hyphomicrobiales</taxon>
        <taxon>Devosiaceae</taxon>
        <taxon>Devosia</taxon>
    </lineage>
</organism>
<dbReference type="SMART" id="SM01130">
    <property type="entry name" value="DHDPS"/>
    <property type="match status" value="1"/>
</dbReference>
<dbReference type="InterPro" id="IPR013785">
    <property type="entry name" value="Aldolase_TIM"/>
</dbReference>
<accession>A0A1E5XTI5</accession>
<evidence type="ECO:0000256" key="2">
    <source>
        <dbReference type="PIRNR" id="PIRNR001365"/>
    </source>
</evidence>
<evidence type="ECO:0000256" key="3">
    <source>
        <dbReference type="PIRSR" id="PIRSR001365-1"/>
    </source>
</evidence>
<feature type="active site" description="Schiff-base intermediate with substrate" evidence="3">
    <location>
        <position position="183"/>
    </location>
</feature>
<dbReference type="PANTHER" id="PTHR12128:SF67">
    <property type="entry name" value="BLR3884 PROTEIN"/>
    <property type="match status" value="1"/>
</dbReference>
<evidence type="ECO:0000256" key="4">
    <source>
        <dbReference type="PIRSR" id="PIRSR001365-2"/>
    </source>
</evidence>
<dbReference type="SUPFAM" id="SSF51569">
    <property type="entry name" value="Aldolase"/>
    <property type="match status" value="1"/>
</dbReference>
<dbReference type="GO" id="GO:0008840">
    <property type="term" value="F:4-hydroxy-tetrahydrodipicolinate synthase activity"/>
    <property type="evidence" value="ECO:0007669"/>
    <property type="project" value="TreeGrafter"/>
</dbReference>